<sequence>MASSNPPESARYSTGTSNIPENVKNFTWEYPVPDNAFWNDLKFVIGRNFLSSFSPEEISQLPIDPNSTHSKSEKLELLLRLLHEKIAAKDTKASPQTFYDVDYKSWDTAMLGVQTIQYELDLPEAEQTIRMMIERRKNKNNLSHFHSLSVLLFEKGRYVEAEETERPVLEWLVGRLGDTSPQALGSRRIIARSMWKQGGEKLAKAEALFEEVKRLVEESGNGKYAVYKDEQLEETEKMVEDLRAGRI</sequence>
<dbReference type="InterPro" id="IPR011990">
    <property type="entry name" value="TPR-like_helical_dom_sf"/>
</dbReference>
<organism evidence="1 2">
    <name type="scientific">Immersiella caudata</name>
    <dbReference type="NCBI Taxonomy" id="314043"/>
    <lineage>
        <taxon>Eukaryota</taxon>
        <taxon>Fungi</taxon>
        <taxon>Dikarya</taxon>
        <taxon>Ascomycota</taxon>
        <taxon>Pezizomycotina</taxon>
        <taxon>Sordariomycetes</taxon>
        <taxon>Sordariomycetidae</taxon>
        <taxon>Sordariales</taxon>
        <taxon>Lasiosphaeriaceae</taxon>
        <taxon>Immersiella</taxon>
    </lineage>
</organism>
<accession>A0AA39XDA9</accession>
<reference evidence="1" key="1">
    <citation type="submission" date="2023-06" db="EMBL/GenBank/DDBJ databases">
        <title>Genome-scale phylogeny and comparative genomics of the fungal order Sordariales.</title>
        <authorList>
            <consortium name="Lawrence Berkeley National Laboratory"/>
            <person name="Hensen N."/>
            <person name="Bonometti L."/>
            <person name="Westerberg I."/>
            <person name="Brannstrom I.O."/>
            <person name="Guillou S."/>
            <person name="Cros-Aarteil S."/>
            <person name="Calhoun S."/>
            <person name="Haridas S."/>
            <person name="Kuo A."/>
            <person name="Mondo S."/>
            <person name="Pangilinan J."/>
            <person name="Riley R."/>
            <person name="Labutti K."/>
            <person name="Andreopoulos B."/>
            <person name="Lipzen A."/>
            <person name="Chen C."/>
            <person name="Yanf M."/>
            <person name="Daum C."/>
            <person name="Ng V."/>
            <person name="Clum A."/>
            <person name="Steindorff A."/>
            <person name="Ohm R."/>
            <person name="Martin F."/>
            <person name="Silar P."/>
            <person name="Natvig D."/>
            <person name="Lalanne C."/>
            <person name="Gautier V."/>
            <person name="Ament-Velasquez S.L."/>
            <person name="Kruys A."/>
            <person name="Hutchinson M.I."/>
            <person name="Powell A.J."/>
            <person name="Barry K."/>
            <person name="Miller A.N."/>
            <person name="Grigoriev I.V."/>
            <person name="Debuchy R."/>
            <person name="Gladieux P."/>
            <person name="Thoren M.H."/>
            <person name="Johannesson H."/>
        </authorList>
    </citation>
    <scope>NUCLEOTIDE SEQUENCE</scope>
    <source>
        <strain evidence="1">CBS 606.72</strain>
    </source>
</reference>
<dbReference type="AlphaFoldDB" id="A0AA39XDA9"/>
<evidence type="ECO:0000313" key="2">
    <source>
        <dbReference type="Proteomes" id="UP001175000"/>
    </source>
</evidence>
<dbReference type="Gene3D" id="1.25.40.10">
    <property type="entry name" value="Tetratricopeptide repeat domain"/>
    <property type="match status" value="1"/>
</dbReference>
<evidence type="ECO:0000313" key="1">
    <source>
        <dbReference type="EMBL" id="KAK0631541.1"/>
    </source>
</evidence>
<dbReference type="EMBL" id="JAULSU010000001">
    <property type="protein sequence ID" value="KAK0631541.1"/>
    <property type="molecule type" value="Genomic_DNA"/>
</dbReference>
<keyword evidence="2" id="KW-1185">Reference proteome</keyword>
<proteinExistence type="predicted"/>
<protein>
    <submittedName>
        <fullName evidence="1">Uncharacterized protein</fullName>
    </submittedName>
</protein>
<comment type="caution">
    <text evidence="1">The sequence shown here is derived from an EMBL/GenBank/DDBJ whole genome shotgun (WGS) entry which is preliminary data.</text>
</comment>
<dbReference type="Proteomes" id="UP001175000">
    <property type="component" value="Unassembled WGS sequence"/>
</dbReference>
<gene>
    <name evidence="1" type="ORF">B0T14DRAFT_501881</name>
</gene>
<name>A0AA39XDA9_9PEZI</name>